<comment type="subcellular location">
    <subcellularLocation>
        <location evidence="1">Membrane</location>
        <topology evidence="1">Multi-pass membrane protein</topology>
    </subcellularLocation>
</comment>
<dbReference type="Pfam" id="PF14492">
    <property type="entry name" value="EFG_III"/>
    <property type="match status" value="1"/>
</dbReference>
<evidence type="ECO:0000256" key="12">
    <source>
        <dbReference type="PROSITE-ProRule" id="PRU00560"/>
    </source>
</evidence>
<dbReference type="InterPro" id="IPR019410">
    <property type="entry name" value="Methyltransf_16"/>
</dbReference>
<dbReference type="Pfam" id="PF10294">
    <property type="entry name" value="Methyltransf_16"/>
    <property type="match status" value="1"/>
</dbReference>
<feature type="transmembrane region" description="Helical" evidence="14">
    <location>
        <begin position="2707"/>
        <end position="2727"/>
    </location>
</feature>
<feature type="transmembrane region" description="Helical" evidence="14">
    <location>
        <begin position="2539"/>
        <end position="2556"/>
    </location>
</feature>
<comment type="caution">
    <text evidence="17">The sequence shown here is derived from an EMBL/GenBank/DDBJ whole genome shotgun (WGS) entry which is preliminary data.</text>
</comment>
<evidence type="ECO:0000256" key="14">
    <source>
        <dbReference type="SAM" id="Phobius"/>
    </source>
</evidence>
<dbReference type="InterPro" id="IPR035647">
    <property type="entry name" value="EFG_III/V"/>
</dbReference>
<feature type="transmembrane region" description="Helical" evidence="14">
    <location>
        <begin position="2818"/>
        <end position="2840"/>
    </location>
</feature>
<evidence type="ECO:0000259" key="16">
    <source>
        <dbReference type="PROSITE" id="PS51217"/>
    </source>
</evidence>
<dbReference type="PROSITE" id="PS51217">
    <property type="entry name" value="UVRD_HELICASE_CTER"/>
    <property type="match status" value="1"/>
</dbReference>
<evidence type="ECO:0000256" key="3">
    <source>
        <dbReference type="ARBA" id="ARBA00022448"/>
    </source>
</evidence>
<evidence type="ECO:0000256" key="13">
    <source>
        <dbReference type="SAM" id="MobiDB-lite"/>
    </source>
</evidence>
<dbReference type="GO" id="GO:0016787">
    <property type="term" value="F:hydrolase activity"/>
    <property type="evidence" value="ECO:0007669"/>
    <property type="project" value="UniProtKB-UniRule"/>
</dbReference>
<dbReference type="GO" id="GO:0005524">
    <property type="term" value="F:ATP binding"/>
    <property type="evidence" value="ECO:0007669"/>
    <property type="project" value="UniProtKB-UniRule"/>
</dbReference>
<feature type="transmembrane region" description="Helical" evidence="14">
    <location>
        <begin position="2512"/>
        <end position="2533"/>
    </location>
</feature>
<dbReference type="InterPro" id="IPR014017">
    <property type="entry name" value="DNA_helicase_UvrD-like_C"/>
</dbReference>
<keyword evidence="18" id="KW-1185">Reference proteome</keyword>
<dbReference type="InterPro" id="IPR041095">
    <property type="entry name" value="EFG_II"/>
</dbReference>
<feature type="transmembrane region" description="Helical" evidence="14">
    <location>
        <begin position="2775"/>
        <end position="2798"/>
    </location>
</feature>
<keyword evidence="6 12" id="KW-0378">Hydrolase</keyword>
<dbReference type="Pfam" id="PF03092">
    <property type="entry name" value="BT1"/>
    <property type="match status" value="1"/>
</dbReference>
<feature type="transmembrane region" description="Helical" evidence="14">
    <location>
        <begin position="1459"/>
        <end position="1482"/>
    </location>
</feature>
<feature type="transmembrane region" description="Helical" evidence="14">
    <location>
        <begin position="2445"/>
        <end position="2464"/>
    </location>
</feature>
<dbReference type="InterPro" id="IPR029063">
    <property type="entry name" value="SAM-dependent_MTases_sf"/>
</dbReference>
<dbReference type="GO" id="GO:0003746">
    <property type="term" value="F:translation elongation factor activity"/>
    <property type="evidence" value="ECO:0007669"/>
    <property type="project" value="UniProtKB-KW"/>
</dbReference>
<keyword evidence="17" id="KW-0648">Protein biosynthesis</keyword>
<dbReference type="InterPro" id="IPR004324">
    <property type="entry name" value="FBT"/>
</dbReference>
<feature type="transmembrane region" description="Helical" evidence="14">
    <location>
        <begin position="2636"/>
        <end position="2658"/>
    </location>
</feature>
<comment type="similarity">
    <text evidence="2">Belongs to the major facilitator superfamily. Folate-biopterin transporter (TC 2.A.71) family.</text>
</comment>
<feature type="transmembrane region" description="Helical" evidence="14">
    <location>
        <begin position="1488"/>
        <end position="1505"/>
    </location>
</feature>
<dbReference type="Pfam" id="PF00580">
    <property type="entry name" value="UvrD-helicase"/>
    <property type="match status" value="1"/>
</dbReference>
<dbReference type="OrthoDB" id="433321at2759"/>
<keyword evidence="8 12" id="KW-0067">ATP-binding</keyword>
<keyword evidence="9 14" id="KW-1133">Transmembrane helix</keyword>
<dbReference type="SUPFAM" id="SSF103473">
    <property type="entry name" value="MFS general substrate transporter"/>
    <property type="match status" value="1"/>
</dbReference>
<dbReference type="SUPFAM" id="SSF52540">
    <property type="entry name" value="P-loop containing nucleoside triphosphate hydrolases"/>
    <property type="match status" value="2"/>
</dbReference>
<dbReference type="FunFam" id="3.30.70.870:FF:000002">
    <property type="entry name" value="Translation elongation factor 2"/>
    <property type="match status" value="1"/>
</dbReference>
<keyword evidence="10" id="KW-0342">GTP-binding</keyword>
<evidence type="ECO:0000313" key="18">
    <source>
        <dbReference type="Proteomes" id="UP000186817"/>
    </source>
</evidence>
<dbReference type="Proteomes" id="UP000186817">
    <property type="component" value="Unassembled WGS sequence"/>
</dbReference>
<sequence>MVLPGENATKPCQSEVCLVGDRGHGKSTLVDLLRPRSLKATEVSPTVQLEVQTLLFPGKEDAKEPDILGRRQSADKVQKVLTQKQKTLELEVQSAAELKNRRMAKGELSCATKVVRAHRVIRALKNKKSLKEKAEGGQPLEHHRGRGEFAARNYMAERKSLDGKFLGTRTTTLPKGIGLRLQAEFDCISLGFPKTCVSFVLSSRSPSAYAQADAEDESQTDLDQLGNTLAEPLLCSRYFIDTPGQSSLLGEAQAALRLADSVLLAGPLHDRSCGPGCFTQVVNPVEGLSLHGEALLRRAAAERLQVALVLSHFDSCLDGPILGDGRYDAKQLEDAMHAVVDQANTVLAMAGDEVTRGEARVALLQIPSAAARFGMEGCALKALHESRAQDTVDSQEEEEWTEWSQVSSGCTAIKSGLPGAFATAVGIRAVLLRKDWELARSMLEGLRLPALGYGEKYLAYHSLVTKIMKRLADGDASQVMCQLLAYRLPSPRQAEETRRSCSPQGPLILAVARRIPAAAVKGRSYALGRVFCGCASRCQRVRCTESDGMGTKGIGSATIEQLAMPLSCFAEPLEMVPAGNLVLVTGPDQLIFKSGTLLDESLPSDSGLAMAPQLRPLVRVSVRPKRAEDLPRLVAALRQLSASDPAARCRAEEWGEHVISGLGELHLSTCIREVAAELAEEAGRSWVLARAAESVYRALPVRFKAEVQFNPQVELVYDKPEYVTSRRGLGDCSYGVEYKETVRAAGATSEILAPSFRCSAEALPSLEEELCQELDEGGPLVRARARQRALMLADRYNWGAICEEPLRGIRFNLGFTSSPGQGSNQDPGNATVTPSFRWARDCSSLARRVLLASALDVAAEPGLQEPWSLAEVMLPAMPPEKVAHLWGLLCGVRGLVFEADCDPDEEGRREQKWRFELPTLELVALEPRLNEVLGSSVVIKDCFLRWVTLPGSFLGEDSKSSYLKSVVLGLRRWRQLNPAIPGQEMHEQLDASTGRLPCECQERAQYDFYTCPRGLVEEAVPHSSELRISMEESSEGLRVSVAGLKPLSLMPPRRPVPVLGGVVSGSCMAALGVVLNMPELRGPVLEIGAGRGLLGFAAAAALGCSGMVTDLEEDVCEALGRSLRATAELGSCLDVRAQVLDWDDGLEEATSRLADPDPGLLLGADLLWADDSVDSLFEAVEKAVAAGWTFVYGASDRPSNDLLARQLAEMKGTSLESFSYRVEKVCRECCGWQTAEDCRVFVWRNALVMVPWIDAHLHSRAKQRLKAAGRSSQSLRGDESSPSLKAVKAQRSLFLGSLLQFLELEFEIGSVVWPEVFSALTMAAPSLYALHAAPELASNAVFPEGVWALAIGTMMHCPFSMAYHLASALMNKRDGYDPMCTPFRTMDITAIHINCVVFGWALSGGSLIFTLFMAMLNAPCIFILLRRLVEGRPGGLDESLRVTSQVFTYTLPLLFRGLYFHYLATISMWLGACLFFALANYFRLGGGWSHGIFHLLCFPFLHFMMSGVASESPFAAVDAYLEARGLNVEGSRKRHAEDPEPRRVATPQAAWQMPDGFLSTAVPDTGLSARPSENPRPNLSWMPNPIHPAPAPAQPATFAGLQQVSGTPAFQPTHHAGFPKATRPNPHGTLQIQLPDLSPEQQSAVDEPLDFPLLVLAGPGSGKTHFLACRITRALSASPPQVIVAVTYTRKAAAELSQRVRKLAGPAGSKAAVTISLRSHGGNTALDLLQLVWISTVHVLALRLLREAGGRHTPGCMQPVAGERPTGVLLNLCWEDRRAAARVVLEQPELVQFLQALPDAALEESCGADDAPASAPASAWPLSVLLALAQGTKKGDPAAKFLRAAMEHVGRQKRDGVALEEQPLLASAHNSFVQAELRRRRLMDVSEAANFVHMLFVDEWQDTDKEQAQFLAKLLAHRTTVTAVGDDDQRIYAWRRGQTSTPAEAFRSHWPRAQLKTLGANRRSLPHLVEASKKLILHNRQREEKELWPARPATVSDGPTPQVQAFAKETLSTEVRWAAEELRRLRGEGTSWGSFAVLARTNASASFAAQVFAQMSIPTWQSTAATRSSRTSGAARASVVLDLLAYLRLVVDPHHDVSFLRVYNVPRRGVGKAALRCLREQFGAPARPAGGGASSLDGVGALNLQEVVSRAASLAGSTNGAPGEPASGSLEGAMGRLLKGSGSAADVLRVIMAQTGMDQAGQEAPVAAACVVQFLQDSAVGGGASFVAGADGCKSIWSNVDQVSTIHQAKGLEWHTVFILQCNEMVLQGSSEDGGEEERRSLDSGFPQDGPSLPFHVNHAAAAMKRGSKAGSSNEPFQDDRPGEPGEEEDEEAPLLIQEKVQKPSNLSNLAWLSSGCGLGPYIQQLESSFGYELLVMLFVAQHLMKGFVNEFTSPCINFLYGAYRVPGPQMQVYRGVTHLPWAMKPMIGLLSDTMPILGYNKGPYILLVAVLGSAATACIGSVPQSQLTITSLVFCLFLIQLQLSTTDLLTEAKYAEKMQTKPSEGPALMSFVWFGLQCGGLVAMLMVGPIMSHFGPKLPFLVVLVPSSIIVVPLMKNYLQERRLTADDLRAARALIFQQREACALCLLMMASTLLLTVIGTTLQNVKVNAIASVVVAVVIISAFSLLLRPEIAKVNAFFCLQTAVNFSVGGASFYFYTDTAEQYPEGPHFSKVFYTTVLGVTGSVFSLFGIYTYQKYASDWSFRHLLLVSNVALCVLSVTDVVFFLRLNTRIGIPDHAFILGSSVFATILSQWQWMPGVVILSQLCPPGLEATMYALLAGCHNLGGTIASSTGAFMLELLEVQPSGANKESDQFRNLWVASAISSVLPALVLLLLPWLIPDRKQTEKLMKDDDVSVTRGSLWRRITGQE</sequence>
<dbReference type="EMBL" id="LSRX01000903">
    <property type="protein sequence ID" value="OLP86687.1"/>
    <property type="molecule type" value="Genomic_DNA"/>
</dbReference>
<dbReference type="InterPro" id="IPR039309">
    <property type="entry name" value="BT1"/>
</dbReference>
<dbReference type="GO" id="GO:0016020">
    <property type="term" value="C:membrane"/>
    <property type="evidence" value="ECO:0007669"/>
    <property type="project" value="UniProtKB-SubCell"/>
</dbReference>
<dbReference type="Gene3D" id="3.40.50.300">
    <property type="entry name" value="P-loop containing nucleotide triphosphate hydrolases"/>
    <property type="match status" value="4"/>
</dbReference>
<keyword evidence="4 14" id="KW-0812">Transmembrane</keyword>
<accession>A0A1Q9CUV7</accession>
<dbReference type="GO" id="GO:0004386">
    <property type="term" value="F:helicase activity"/>
    <property type="evidence" value="ECO:0007669"/>
    <property type="project" value="UniProtKB-UniRule"/>
</dbReference>
<evidence type="ECO:0000256" key="10">
    <source>
        <dbReference type="ARBA" id="ARBA00023134"/>
    </source>
</evidence>
<dbReference type="PROSITE" id="PS51198">
    <property type="entry name" value="UVRD_HELICASE_ATP_BIND"/>
    <property type="match status" value="1"/>
</dbReference>
<dbReference type="PANTHER" id="PTHR31585:SF51">
    <property type="entry name" value="TRANSPORTER, PUTATIVE-RELATED"/>
    <property type="match status" value="1"/>
</dbReference>
<feature type="domain" description="UvrD-like helicase ATP-binding" evidence="15">
    <location>
        <begin position="1636"/>
        <end position="1965"/>
    </location>
</feature>
<feature type="binding site" evidence="12">
    <location>
        <begin position="1657"/>
        <end position="1664"/>
    </location>
    <ligand>
        <name>ATP</name>
        <dbReference type="ChEBI" id="CHEBI:30616"/>
    </ligand>
</feature>
<keyword evidence="5 12" id="KW-0547">Nucleotide-binding</keyword>
<dbReference type="PANTHER" id="PTHR31585">
    <property type="entry name" value="FOLATE-BIOPTERIN TRANSPORTER 1, CHLOROPLASTIC"/>
    <property type="match status" value="1"/>
</dbReference>
<evidence type="ECO:0000256" key="4">
    <source>
        <dbReference type="ARBA" id="ARBA00022692"/>
    </source>
</evidence>
<reference evidence="17 18" key="1">
    <citation type="submission" date="2016-02" db="EMBL/GenBank/DDBJ databases">
        <title>Genome analysis of coral dinoflagellate symbionts highlights evolutionary adaptations to a symbiotic lifestyle.</title>
        <authorList>
            <person name="Aranda M."/>
            <person name="Li Y."/>
            <person name="Liew Y.J."/>
            <person name="Baumgarten S."/>
            <person name="Simakov O."/>
            <person name="Wilson M."/>
            <person name="Piel J."/>
            <person name="Ashoor H."/>
            <person name="Bougouffa S."/>
            <person name="Bajic V.B."/>
            <person name="Ryu T."/>
            <person name="Ravasi T."/>
            <person name="Bayer T."/>
            <person name="Micklem G."/>
            <person name="Kim H."/>
            <person name="Bhak J."/>
            <person name="Lajeunesse T.C."/>
            <person name="Voolstra C.R."/>
        </authorList>
    </citation>
    <scope>NUCLEOTIDE SEQUENCE [LARGE SCALE GENOMIC DNA]</scope>
    <source>
        <strain evidence="17 18">CCMP2467</strain>
    </source>
</reference>
<dbReference type="NCBIfam" id="TIGR00788">
    <property type="entry name" value="fbt"/>
    <property type="match status" value="1"/>
</dbReference>
<evidence type="ECO:0000256" key="8">
    <source>
        <dbReference type="ARBA" id="ARBA00022840"/>
    </source>
</evidence>
<evidence type="ECO:0000256" key="7">
    <source>
        <dbReference type="ARBA" id="ARBA00022806"/>
    </source>
</evidence>
<keyword evidence="11 14" id="KW-0472">Membrane</keyword>
<feature type="transmembrane region" description="Helical" evidence="14">
    <location>
        <begin position="2739"/>
        <end position="2763"/>
    </location>
</feature>
<feature type="domain" description="UvrD-like helicase C-terminal" evidence="16">
    <location>
        <begin position="1966"/>
        <end position="2251"/>
    </location>
</feature>
<evidence type="ECO:0000256" key="6">
    <source>
        <dbReference type="ARBA" id="ARBA00022801"/>
    </source>
</evidence>
<evidence type="ECO:0000256" key="5">
    <source>
        <dbReference type="ARBA" id="ARBA00022741"/>
    </source>
</evidence>
<organism evidence="17 18">
    <name type="scientific">Symbiodinium microadriaticum</name>
    <name type="common">Dinoflagellate</name>
    <name type="synonym">Zooxanthella microadriatica</name>
    <dbReference type="NCBI Taxonomy" id="2951"/>
    <lineage>
        <taxon>Eukaryota</taxon>
        <taxon>Sar</taxon>
        <taxon>Alveolata</taxon>
        <taxon>Dinophyceae</taxon>
        <taxon>Suessiales</taxon>
        <taxon>Symbiodiniaceae</taxon>
        <taxon>Symbiodinium</taxon>
    </lineage>
</organism>
<feature type="transmembrane region" description="Helical" evidence="14">
    <location>
        <begin position="1397"/>
        <end position="1425"/>
    </location>
</feature>
<feature type="transmembrane region" description="Helical" evidence="14">
    <location>
        <begin position="2583"/>
        <end position="2604"/>
    </location>
</feature>
<evidence type="ECO:0000259" key="15">
    <source>
        <dbReference type="PROSITE" id="PS51198"/>
    </source>
</evidence>
<dbReference type="GO" id="GO:0005525">
    <property type="term" value="F:GTP binding"/>
    <property type="evidence" value="ECO:0007669"/>
    <property type="project" value="UniProtKB-KW"/>
</dbReference>
<dbReference type="Pfam" id="PF13361">
    <property type="entry name" value="UvrD_C"/>
    <property type="match status" value="1"/>
</dbReference>
<dbReference type="Gene3D" id="1.10.486.10">
    <property type="entry name" value="PCRA, domain 4"/>
    <property type="match status" value="1"/>
</dbReference>
<evidence type="ECO:0000256" key="1">
    <source>
        <dbReference type="ARBA" id="ARBA00004141"/>
    </source>
</evidence>
<protein>
    <submittedName>
        <fullName evidence="17">Elongation factor 2</fullName>
    </submittedName>
</protein>
<gene>
    <name evidence="17" type="primary">eef-2</name>
    <name evidence="17" type="ORF">AK812_SmicGene32168</name>
</gene>
<dbReference type="SUPFAM" id="SSF50447">
    <property type="entry name" value="Translation proteins"/>
    <property type="match status" value="1"/>
</dbReference>
<dbReference type="InterPro" id="IPR027417">
    <property type="entry name" value="P-loop_NTPase"/>
</dbReference>
<dbReference type="SUPFAM" id="SSF53335">
    <property type="entry name" value="S-adenosyl-L-methionine-dependent methyltransferases"/>
    <property type="match status" value="1"/>
</dbReference>
<dbReference type="InterPro" id="IPR014016">
    <property type="entry name" value="UvrD-like_ATP-bd"/>
</dbReference>
<evidence type="ECO:0000256" key="2">
    <source>
        <dbReference type="ARBA" id="ARBA00007015"/>
    </source>
</evidence>
<dbReference type="Gene3D" id="1.20.1250.20">
    <property type="entry name" value="MFS general substrate transporter like domains"/>
    <property type="match status" value="1"/>
</dbReference>
<feature type="transmembrane region" description="Helical" evidence="14">
    <location>
        <begin position="2610"/>
        <end position="2629"/>
    </location>
</feature>
<dbReference type="Gene3D" id="3.30.70.870">
    <property type="entry name" value="Elongation Factor G (Translational Gtpase), domain 3"/>
    <property type="match status" value="1"/>
</dbReference>
<evidence type="ECO:0000256" key="11">
    <source>
        <dbReference type="ARBA" id="ARBA00023136"/>
    </source>
</evidence>
<keyword evidence="7 12" id="KW-0347">Helicase</keyword>
<feature type="region of interest" description="Disordered" evidence="13">
    <location>
        <begin position="2304"/>
        <end position="2332"/>
    </location>
</feature>
<keyword evidence="17" id="KW-0251">Elongation factor</keyword>
<dbReference type="SUPFAM" id="SSF54980">
    <property type="entry name" value="EF-G C-terminal domain-like"/>
    <property type="match status" value="1"/>
</dbReference>
<dbReference type="Gene3D" id="3.40.50.150">
    <property type="entry name" value="Vaccinia Virus protein VP39"/>
    <property type="match status" value="1"/>
</dbReference>
<dbReference type="Gene3D" id="2.40.30.10">
    <property type="entry name" value="Translation factors"/>
    <property type="match status" value="1"/>
</dbReference>
<evidence type="ECO:0000313" key="17">
    <source>
        <dbReference type="EMBL" id="OLP86687.1"/>
    </source>
</evidence>
<keyword evidence="3" id="KW-0813">Transport</keyword>
<dbReference type="InterPro" id="IPR009000">
    <property type="entry name" value="Transl_B-barrel_sf"/>
</dbReference>
<feature type="region of interest" description="Disordered" evidence="13">
    <location>
        <begin position="2269"/>
        <end position="2289"/>
    </location>
</feature>
<dbReference type="InterPro" id="IPR036259">
    <property type="entry name" value="MFS_trans_sf"/>
</dbReference>
<evidence type="ECO:0000256" key="9">
    <source>
        <dbReference type="ARBA" id="ARBA00022989"/>
    </source>
</evidence>
<proteinExistence type="inferred from homology"/>
<name>A0A1Q9CUV7_SYMMI</name>
<feature type="transmembrane region" description="Helical" evidence="14">
    <location>
        <begin position="2674"/>
        <end position="2695"/>
    </location>
</feature>